<dbReference type="PANTHER" id="PTHR43434">
    <property type="entry name" value="PHOSPHOGLYCOLATE PHOSPHATASE"/>
    <property type="match status" value="1"/>
</dbReference>
<evidence type="ECO:0000256" key="4">
    <source>
        <dbReference type="ARBA" id="ARBA00023277"/>
    </source>
</evidence>
<evidence type="ECO:0000313" key="6">
    <source>
        <dbReference type="Proteomes" id="UP000434580"/>
    </source>
</evidence>
<gene>
    <name evidence="5" type="primary">mupP_3</name>
    <name evidence="5" type="ORF">DPBNPPHM_04105</name>
</gene>
<dbReference type="Gene3D" id="3.40.50.1000">
    <property type="entry name" value="HAD superfamily/HAD-like"/>
    <property type="match status" value="1"/>
</dbReference>
<dbReference type="NCBIfam" id="TIGR01549">
    <property type="entry name" value="HAD-SF-IA-v1"/>
    <property type="match status" value="1"/>
</dbReference>
<dbReference type="InterPro" id="IPR023214">
    <property type="entry name" value="HAD_sf"/>
</dbReference>
<dbReference type="Proteomes" id="UP000434580">
    <property type="component" value="Unassembled WGS sequence"/>
</dbReference>
<evidence type="ECO:0000256" key="3">
    <source>
        <dbReference type="ARBA" id="ARBA00022842"/>
    </source>
</evidence>
<organism evidence="5 6">
    <name type="scientific">BD1-7 clade bacterium</name>
    <dbReference type="NCBI Taxonomy" id="2029982"/>
    <lineage>
        <taxon>Bacteria</taxon>
        <taxon>Pseudomonadati</taxon>
        <taxon>Pseudomonadota</taxon>
        <taxon>Gammaproteobacteria</taxon>
        <taxon>Cellvibrionales</taxon>
        <taxon>Spongiibacteraceae</taxon>
        <taxon>BD1-7 clade</taxon>
    </lineage>
</organism>
<dbReference type="SFLD" id="SFLDS00003">
    <property type="entry name" value="Haloacid_Dehalogenase"/>
    <property type="match status" value="1"/>
</dbReference>
<dbReference type="InterPro" id="IPR036412">
    <property type="entry name" value="HAD-like_sf"/>
</dbReference>
<dbReference type="GO" id="GO:0046872">
    <property type="term" value="F:metal ion binding"/>
    <property type="evidence" value="ECO:0007669"/>
    <property type="project" value="UniProtKB-KW"/>
</dbReference>
<dbReference type="FunFam" id="3.40.50.1000:FF:000022">
    <property type="entry name" value="Phosphoglycolate phosphatase"/>
    <property type="match status" value="1"/>
</dbReference>
<evidence type="ECO:0000256" key="2">
    <source>
        <dbReference type="ARBA" id="ARBA00022801"/>
    </source>
</evidence>
<keyword evidence="1" id="KW-0479">Metal-binding</keyword>
<dbReference type="Gene3D" id="1.10.150.240">
    <property type="entry name" value="Putative phosphatase, domain 2"/>
    <property type="match status" value="1"/>
</dbReference>
<evidence type="ECO:0000256" key="1">
    <source>
        <dbReference type="ARBA" id="ARBA00022723"/>
    </source>
</evidence>
<dbReference type="PANTHER" id="PTHR43434:SF23">
    <property type="entry name" value="PHOSPHOGLYCOLATE PHOSPHATASE"/>
    <property type="match status" value="1"/>
</dbReference>
<dbReference type="Pfam" id="PF13419">
    <property type="entry name" value="HAD_2"/>
    <property type="match status" value="1"/>
</dbReference>
<dbReference type="InterPro" id="IPR006439">
    <property type="entry name" value="HAD-SF_hydro_IA"/>
</dbReference>
<dbReference type="InterPro" id="IPR050155">
    <property type="entry name" value="HAD-like_hydrolase_sf"/>
</dbReference>
<dbReference type="AlphaFoldDB" id="A0A5S9PV09"/>
<dbReference type="GO" id="GO:0005829">
    <property type="term" value="C:cytosol"/>
    <property type="evidence" value="ECO:0007669"/>
    <property type="project" value="TreeGrafter"/>
</dbReference>
<keyword evidence="2 5" id="KW-0378">Hydrolase</keyword>
<dbReference type="InterPro" id="IPR041492">
    <property type="entry name" value="HAD_2"/>
</dbReference>
<keyword evidence="4" id="KW-0119">Carbohydrate metabolism</keyword>
<sequence>MFKGAVLFDLDGTLVDTAADFVAIVNDMRASDNLPALPDDTIRNRVSDGARALVTQGFNLTEGEPGFAEKLDDLLERYSRTLGDEAALFDGFEPLLDNLANKQLAWGVVTNKPARFTDPLLSRLGLTPSNGVAICPCQLTRKKPDPEGLYKALEMLELDVDKCIYVGDHERDIEAAKNAGMVSVACAYGYLKDDDDIDTWQADYIVADVDELHTLINQLFQ</sequence>
<name>A0A5S9PV09_9GAMM</name>
<evidence type="ECO:0000313" key="5">
    <source>
        <dbReference type="EMBL" id="CAA0108333.1"/>
    </source>
</evidence>
<dbReference type="OrthoDB" id="9776368at2"/>
<keyword evidence="3" id="KW-0460">Magnesium</keyword>
<dbReference type="EC" id="3.1.3.-" evidence="5"/>
<dbReference type="GO" id="GO:0008967">
    <property type="term" value="F:phosphoglycolate phosphatase activity"/>
    <property type="evidence" value="ECO:0007669"/>
    <property type="project" value="TreeGrafter"/>
</dbReference>
<dbReference type="SFLD" id="SFLDG01135">
    <property type="entry name" value="C1.5.6:_HAD__Beta-PGM__Phospha"/>
    <property type="match status" value="1"/>
</dbReference>
<protein>
    <submittedName>
        <fullName evidence="5">N-acetylmuramic acid 6-phosphate phosphatase</fullName>
        <ecNumber evidence="5">3.1.3.-</ecNumber>
    </submittedName>
</protein>
<dbReference type="NCBIfam" id="TIGR01509">
    <property type="entry name" value="HAD-SF-IA-v3"/>
    <property type="match status" value="1"/>
</dbReference>
<dbReference type="GO" id="GO:0006281">
    <property type="term" value="P:DNA repair"/>
    <property type="evidence" value="ECO:0007669"/>
    <property type="project" value="TreeGrafter"/>
</dbReference>
<reference evidence="5 6" key="1">
    <citation type="submission" date="2019-11" db="EMBL/GenBank/DDBJ databases">
        <authorList>
            <person name="Holert J."/>
        </authorList>
    </citation>
    <scope>NUCLEOTIDE SEQUENCE [LARGE SCALE GENOMIC DNA]</scope>
    <source>
        <strain evidence="5">BC5_2</strain>
    </source>
</reference>
<dbReference type="InterPro" id="IPR023198">
    <property type="entry name" value="PGP-like_dom2"/>
</dbReference>
<proteinExistence type="predicted"/>
<accession>A0A5S9PV09</accession>
<dbReference type="SFLD" id="SFLDG01129">
    <property type="entry name" value="C1.5:_HAD__Beta-PGM__Phosphata"/>
    <property type="match status" value="1"/>
</dbReference>
<dbReference type="SUPFAM" id="SSF56784">
    <property type="entry name" value="HAD-like"/>
    <property type="match status" value="1"/>
</dbReference>
<dbReference type="EMBL" id="CACSII010000013">
    <property type="protein sequence ID" value="CAA0108333.1"/>
    <property type="molecule type" value="Genomic_DNA"/>
</dbReference>